<feature type="compositionally biased region" description="Basic residues" evidence="5">
    <location>
        <begin position="207"/>
        <end position="217"/>
    </location>
</feature>
<accession>A0ABV1AFA5</accession>
<dbReference type="PANTHER" id="PTHR47187">
    <property type="entry name" value="NFATC2-INTERACTING PROTEIN"/>
    <property type="match status" value="1"/>
</dbReference>
<dbReference type="Proteomes" id="UP001469553">
    <property type="component" value="Unassembled WGS sequence"/>
</dbReference>
<dbReference type="InterPro" id="IPR022617">
    <property type="entry name" value="Rad60/SUMO-like_dom"/>
</dbReference>
<dbReference type="InterPro" id="IPR029071">
    <property type="entry name" value="Ubiquitin-like_domsf"/>
</dbReference>
<evidence type="ECO:0000313" key="8">
    <source>
        <dbReference type="Proteomes" id="UP001469553"/>
    </source>
</evidence>
<evidence type="ECO:0000259" key="6">
    <source>
        <dbReference type="Pfam" id="PF11976"/>
    </source>
</evidence>
<protein>
    <recommendedName>
        <fullName evidence="3">NFATC2-interacting protein</fullName>
    </recommendedName>
    <alternativeName>
        <fullName evidence="4">Nuclear factor of activated T-cells, cytoplasmic 2-interacting protein</fullName>
    </alternativeName>
</protein>
<dbReference type="EMBL" id="JAHRIP010088536">
    <property type="protein sequence ID" value="MEQ2316321.1"/>
    <property type="molecule type" value="Genomic_DNA"/>
</dbReference>
<gene>
    <name evidence="7" type="ORF">AMECASPLE_031407</name>
</gene>
<dbReference type="Gene3D" id="3.10.20.90">
    <property type="entry name" value="Phosphatidylinositol 3-kinase Catalytic Subunit, Chain A, domain 1"/>
    <property type="match status" value="2"/>
</dbReference>
<dbReference type="Pfam" id="PF11976">
    <property type="entry name" value="Rad60-SLD"/>
    <property type="match status" value="1"/>
</dbReference>
<feature type="non-terminal residue" evidence="7">
    <location>
        <position position="1"/>
    </location>
</feature>
<sequence>GSWLSASSHGDTPTLLLSLLKKSKHIICTPSLGVYEAESRQQVLVQQSVKAAPGRRIEANMADAVSSSDLQAMKPPSKRRRILNPSAIVPVPVYSSRVSSSLQLKPTAALFTEKNRSDDGADDSMWEEFSSRKPLAPFVELSDSEDESELHQHQSGPSKKQVENPRCPSPPPPVSPVQKQSNKAKRKINELNRKLRAVSSTLSPMPRNRRTRQRRTQTSHPDDDDDVIFMSPMYSSDSLREMPLKIRCRTDVHKVLVLPSTRLSDVVSQLSIILKVPPPRLLLLKEELELPTDSSVGQLGLSIADIIECIVTPAEDPSSSITVKLQSKDRDSCQEFSIHREVPLSSIFSQYLSKLPARAHRKVRFHFDGSKVTGCQTPAQLDLEDGDIIEVWT</sequence>
<evidence type="ECO:0000256" key="5">
    <source>
        <dbReference type="SAM" id="MobiDB-lite"/>
    </source>
</evidence>
<dbReference type="InterPro" id="IPR052324">
    <property type="entry name" value="NFATC2-Int_DNA_Repair"/>
</dbReference>
<evidence type="ECO:0000313" key="7">
    <source>
        <dbReference type="EMBL" id="MEQ2316321.1"/>
    </source>
</evidence>
<comment type="caution">
    <text evidence="7">The sequence shown here is derived from an EMBL/GenBank/DDBJ whole genome shotgun (WGS) entry which is preliminary data.</text>
</comment>
<proteinExistence type="predicted"/>
<evidence type="ECO:0000256" key="1">
    <source>
        <dbReference type="ARBA" id="ARBA00004123"/>
    </source>
</evidence>
<dbReference type="PANTHER" id="PTHR47187:SF1">
    <property type="entry name" value="NFATC2-INTERACTING PROTEIN"/>
    <property type="match status" value="1"/>
</dbReference>
<comment type="subcellular location">
    <subcellularLocation>
        <location evidence="1">Nucleus</location>
    </subcellularLocation>
</comment>
<name>A0ABV1AFA5_9TELE</name>
<evidence type="ECO:0000256" key="2">
    <source>
        <dbReference type="ARBA" id="ARBA00023242"/>
    </source>
</evidence>
<keyword evidence="8" id="KW-1185">Reference proteome</keyword>
<keyword evidence="2" id="KW-0539">Nucleus</keyword>
<dbReference type="SUPFAM" id="SSF54236">
    <property type="entry name" value="Ubiquitin-like"/>
    <property type="match status" value="2"/>
</dbReference>
<feature type="domain" description="Rad60/SUMO-like" evidence="6">
    <location>
        <begin position="321"/>
        <end position="391"/>
    </location>
</feature>
<reference evidence="7 8" key="1">
    <citation type="submission" date="2021-06" db="EMBL/GenBank/DDBJ databases">
        <authorList>
            <person name="Palmer J.M."/>
        </authorList>
    </citation>
    <scope>NUCLEOTIDE SEQUENCE [LARGE SCALE GENOMIC DNA]</scope>
    <source>
        <strain evidence="7 8">AS_MEX2019</strain>
        <tissue evidence="7">Muscle</tissue>
    </source>
</reference>
<organism evidence="7 8">
    <name type="scientific">Ameca splendens</name>
    <dbReference type="NCBI Taxonomy" id="208324"/>
    <lineage>
        <taxon>Eukaryota</taxon>
        <taxon>Metazoa</taxon>
        <taxon>Chordata</taxon>
        <taxon>Craniata</taxon>
        <taxon>Vertebrata</taxon>
        <taxon>Euteleostomi</taxon>
        <taxon>Actinopterygii</taxon>
        <taxon>Neopterygii</taxon>
        <taxon>Teleostei</taxon>
        <taxon>Neoteleostei</taxon>
        <taxon>Acanthomorphata</taxon>
        <taxon>Ovalentaria</taxon>
        <taxon>Atherinomorphae</taxon>
        <taxon>Cyprinodontiformes</taxon>
        <taxon>Goodeidae</taxon>
        <taxon>Ameca</taxon>
    </lineage>
</organism>
<feature type="region of interest" description="Disordered" evidence="5">
    <location>
        <begin position="141"/>
        <end position="228"/>
    </location>
</feature>
<evidence type="ECO:0000256" key="4">
    <source>
        <dbReference type="ARBA" id="ARBA00042764"/>
    </source>
</evidence>
<evidence type="ECO:0000256" key="3">
    <source>
        <dbReference type="ARBA" id="ARBA00039921"/>
    </source>
</evidence>